<evidence type="ECO:0000256" key="1">
    <source>
        <dbReference type="ARBA" id="ARBA00004196"/>
    </source>
</evidence>
<keyword evidence="3" id="KW-0813">Transport</keyword>
<feature type="chain" id="PRO_5038474648" evidence="5">
    <location>
        <begin position="22"/>
        <end position="326"/>
    </location>
</feature>
<accession>A0A7W7BSM8</accession>
<protein>
    <submittedName>
        <fullName evidence="7">Iron complex transport system substrate-binding protein</fullName>
    </submittedName>
</protein>
<gene>
    <name evidence="7" type="ORF">BKA24_002808</name>
</gene>
<keyword evidence="4 5" id="KW-0732">Signal</keyword>
<dbReference type="EMBL" id="JACHMD010000001">
    <property type="protein sequence ID" value="MBB4668099.1"/>
    <property type="molecule type" value="Genomic_DNA"/>
</dbReference>
<dbReference type="RefSeq" id="WP_184219589.1">
    <property type="nucleotide sequence ID" value="NZ_JACHMD010000001.1"/>
</dbReference>
<comment type="caution">
    <text evidence="7">The sequence shown here is derived from an EMBL/GenBank/DDBJ whole genome shotgun (WGS) entry which is preliminary data.</text>
</comment>
<dbReference type="PANTHER" id="PTHR30532:SF28">
    <property type="entry name" value="PETROBACTIN-BINDING PROTEIN YCLQ"/>
    <property type="match status" value="1"/>
</dbReference>
<evidence type="ECO:0000256" key="5">
    <source>
        <dbReference type="SAM" id="SignalP"/>
    </source>
</evidence>
<comment type="similarity">
    <text evidence="2">Belongs to the bacterial solute-binding protein 8 family.</text>
</comment>
<evidence type="ECO:0000256" key="3">
    <source>
        <dbReference type="ARBA" id="ARBA00022448"/>
    </source>
</evidence>
<dbReference type="PROSITE" id="PS51257">
    <property type="entry name" value="PROKAR_LIPOPROTEIN"/>
    <property type="match status" value="1"/>
</dbReference>
<evidence type="ECO:0000256" key="4">
    <source>
        <dbReference type="ARBA" id="ARBA00022729"/>
    </source>
</evidence>
<evidence type="ECO:0000259" key="6">
    <source>
        <dbReference type="PROSITE" id="PS50983"/>
    </source>
</evidence>
<evidence type="ECO:0000256" key="2">
    <source>
        <dbReference type="ARBA" id="ARBA00008814"/>
    </source>
</evidence>
<dbReference type="GO" id="GO:1901678">
    <property type="term" value="P:iron coordination entity transport"/>
    <property type="evidence" value="ECO:0007669"/>
    <property type="project" value="UniProtKB-ARBA"/>
</dbReference>
<dbReference type="Proteomes" id="UP000573729">
    <property type="component" value="Unassembled WGS sequence"/>
</dbReference>
<keyword evidence="8" id="KW-1185">Reference proteome</keyword>
<proteinExistence type="inferred from homology"/>
<dbReference type="GO" id="GO:0030288">
    <property type="term" value="C:outer membrane-bounded periplasmic space"/>
    <property type="evidence" value="ECO:0007669"/>
    <property type="project" value="TreeGrafter"/>
</dbReference>
<comment type="subcellular location">
    <subcellularLocation>
        <location evidence="1">Cell envelope</location>
    </subcellularLocation>
</comment>
<dbReference type="InterPro" id="IPR002491">
    <property type="entry name" value="ABC_transptr_periplasmic_BD"/>
</dbReference>
<organism evidence="7 8">
    <name type="scientific">Microbacterium marinum</name>
    <dbReference type="NCBI Taxonomy" id="421115"/>
    <lineage>
        <taxon>Bacteria</taxon>
        <taxon>Bacillati</taxon>
        <taxon>Actinomycetota</taxon>
        <taxon>Actinomycetes</taxon>
        <taxon>Micrococcales</taxon>
        <taxon>Microbacteriaceae</taxon>
        <taxon>Microbacterium</taxon>
    </lineage>
</organism>
<evidence type="ECO:0000313" key="8">
    <source>
        <dbReference type="Proteomes" id="UP000573729"/>
    </source>
</evidence>
<dbReference type="SUPFAM" id="SSF53807">
    <property type="entry name" value="Helical backbone' metal receptor"/>
    <property type="match status" value="1"/>
</dbReference>
<dbReference type="PANTHER" id="PTHR30532">
    <property type="entry name" value="IRON III DICITRATE-BINDING PERIPLASMIC PROTEIN"/>
    <property type="match status" value="1"/>
</dbReference>
<dbReference type="InterPro" id="IPR051313">
    <property type="entry name" value="Bact_iron-sidero_bind"/>
</dbReference>
<sequence>MRTSRPLVAASIGLVAAIALAGCASTTEPAANDEDATTITVTDNHGEQTVTTPPQRVVATDNRTITLLDSWGVEIVAAPLDIFPEGLSYKEEGSEVINLGNHSEPDLEAVVAGDPDLIVNGQRFSGYYADFGTLVPDATIVELDPREGEPFDEELKRQVTVLGEIFNKQDEAAALVADFDASIERVIAAYDASETVMGAITSGGEINYAAPTTGRTLGPVYDILGLTPALESDGSTDHQGDDISVEAVASSNPDWLLVMDRDAAVSVNTDEAYTPANDLIGSSEALQNVTAVAEGHVVYMPAGTYLNEGIETYTQFFNDFADALES</sequence>
<dbReference type="AlphaFoldDB" id="A0A7W7BSM8"/>
<dbReference type="Pfam" id="PF01497">
    <property type="entry name" value="Peripla_BP_2"/>
    <property type="match status" value="1"/>
</dbReference>
<evidence type="ECO:0000313" key="7">
    <source>
        <dbReference type="EMBL" id="MBB4668099.1"/>
    </source>
</evidence>
<dbReference type="Gene3D" id="3.40.50.1980">
    <property type="entry name" value="Nitrogenase molybdenum iron protein domain"/>
    <property type="match status" value="2"/>
</dbReference>
<dbReference type="PROSITE" id="PS50983">
    <property type="entry name" value="FE_B12_PBP"/>
    <property type="match status" value="1"/>
</dbReference>
<name>A0A7W7BSM8_9MICO</name>
<feature type="domain" description="Fe/B12 periplasmic-binding" evidence="6">
    <location>
        <begin position="56"/>
        <end position="326"/>
    </location>
</feature>
<reference evidence="7 8" key="1">
    <citation type="submission" date="2020-08" db="EMBL/GenBank/DDBJ databases">
        <title>Sequencing the genomes of 1000 actinobacteria strains.</title>
        <authorList>
            <person name="Klenk H.-P."/>
        </authorList>
    </citation>
    <scope>NUCLEOTIDE SEQUENCE [LARGE SCALE GENOMIC DNA]</scope>
    <source>
        <strain evidence="7 8">DSM 24947</strain>
    </source>
</reference>
<feature type="signal peptide" evidence="5">
    <location>
        <begin position="1"/>
        <end position="21"/>
    </location>
</feature>